<sequence>MKSLRNKGRKKMKKRERDKRVFGLLCNRIQSRRRTHEQALDKPVHPLLGSKEVIDVDAFKENPVKAMISKERPVDNALRMDGACYKRVIVQLVSCVVKHPKFTNLVLHCRFLGARGLSPCTLSMPSSFAHCIHQSQIDQTVQMASGLFLMPSWQFCLKMRLREKTRLSIDGALSDSLRNFPRHVRT</sequence>
<gene>
    <name evidence="1" type="ORF">Tco_0824325</name>
</gene>
<comment type="caution">
    <text evidence="1">The sequence shown here is derived from an EMBL/GenBank/DDBJ whole genome shotgun (WGS) entry which is preliminary data.</text>
</comment>
<reference evidence="1" key="2">
    <citation type="submission" date="2022-01" db="EMBL/GenBank/DDBJ databases">
        <authorList>
            <person name="Yamashiro T."/>
            <person name="Shiraishi A."/>
            <person name="Satake H."/>
            <person name="Nakayama K."/>
        </authorList>
    </citation>
    <scope>NUCLEOTIDE SEQUENCE</scope>
</reference>
<protein>
    <submittedName>
        <fullName evidence="1">Uncharacterized protein</fullName>
    </submittedName>
</protein>
<dbReference type="EMBL" id="BQNB010012403">
    <property type="protein sequence ID" value="GJT03156.1"/>
    <property type="molecule type" value="Genomic_DNA"/>
</dbReference>
<name>A0ABQ5AKG2_9ASTR</name>
<keyword evidence="2" id="KW-1185">Reference proteome</keyword>
<proteinExistence type="predicted"/>
<evidence type="ECO:0000313" key="2">
    <source>
        <dbReference type="Proteomes" id="UP001151760"/>
    </source>
</evidence>
<evidence type="ECO:0000313" key="1">
    <source>
        <dbReference type="EMBL" id="GJT03156.1"/>
    </source>
</evidence>
<dbReference type="Proteomes" id="UP001151760">
    <property type="component" value="Unassembled WGS sequence"/>
</dbReference>
<accession>A0ABQ5AKG2</accession>
<reference evidence="1" key="1">
    <citation type="journal article" date="2022" name="Int. J. Mol. Sci.">
        <title>Draft Genome of Tanacetum Coccineum: Genomic Comparison of Closely Related Tanacetum-Family Plants.</title>
        <authorList>
            <person name="Yamashiro T."/>
            <person name="Shiraishi A."/>
            <person name="Nakayama K."/>
            <person name="Satake H."/>
        </authorList>
    </citation>
    <scope>NUCLEOTIDE SEQUENCE</scope>
</reference>
<organism evidence="1 2">
    <name type="scientific">Tanacetum coccineum</name>
    <dbReference type="NCBI Taxonomy" id="301880"/>
    <lineage>
        <taxon>Eukaryota</taxon>
        <taxon>Viridiplantae</taxon>
        <taxon>Streptophyta</taxon>
        <taxon>Embryophyta</taxon>
        <taxon>Tracheophyta</taxon>
        <taxon>Spermatophyta</taxon>
        <taxon>Magnoliopsida</taxon>
        <taxon>eudicotyledons</taxon>
        <taxon>Gunneridae</taxon>
        <taxon>Pentapetalae</taxon>
        <taxon>asterids</taxon>
        <taxon>campanulids</taxon>
        <taxon>Asterales</taxon>
        <taxon>Asteraceae</taxon>
        <taxon>Asteroideae</taxon>
        <taxon>Anthemideae</taxon>
        <taxon>Anthemidinae</taxon>
        <taxon>Tanacetum</taxon>
    </lineage>
</organism>